<dbReference type="Pfam" id="PF23598">
    <property type="entry name" value="LRR_14"/>
    <property type="match status" value="1"/>
</dbReference>
<dbReference type="GO" id="GO:0006952">
    <property type="term" value="P:defense response"/>
    <property type="evidence" value="ECO:0007669"/>
    <property type="project" value="UniProtKB-KW"/>
</dbReference>
<dbReference type="AlphaFoldDB" id="A0A059A309"/>
<reference evidence="10" key="1">
    <citation type="submission" date="2013-07" db="EMBL/GenBank/DDBJ databases">
        <title>The genome of Eucalyptus grandis.</title>
        <authorList>
            <person name="Schmutz J."/>
            <person name="Hayes R."/>
            <person name="Myburg A."/>
            <person name="Tuskan G."/>
            <person name="Grattapaglia D."/>
            <person name="Rokhsar D.S."/>
        </authorList>
    </citation>
    <scope>NUCLEOTIDE SEQUENCE</scope>
    <source>
        <tissue evidence="10">Leaf extractions</tissue>
    </source>
</reference>
<evidence type="ECO:0000256" key="4">
    <source>
        <dbReference type="ARBA" id="ARBA00022840"/>
    </source>
</evidence>
<evidence type="ECO:0008006" key="11">
    <source>
        <dbReference type="Google" id="ProtNLM"/>
    </source>
</evidence>
<dbReference type="GO" id="GO:0043531">
    <property type="term" value="F:ADP binding"/>
    <property type="evidence" value="ECO:0007669"/>
    <property type="project" value="InterPro"/>
</dbReference>
<dbReference type="Gene3D" id="1.10.10.10">
    <property type="entry name" value="Winged helix-like DNA-binding domain superfamily/Winged helix DNA-binding domain"/>
    <property type="match status" value="1"/>
</dbReference>
<feature type="coiled-coil region" evidence="5">
    <location>
        <begin position="66"/>
        <end position="107"/>
    </location>
</feature>
<evidence type="ECO:0000256" key="5">
    <source>
        <dbReference type="SAM" id="Coils"/>
    </source>
</evidence>
<keyword evidence="1" id="KW-0677">Repeat</keyword>
<keyword evidence="5" id="KW-0175">Coiled coil</keyword>
<dbReference type="InterPro" id="IPR038005">
    <property type="entry name" value="RX-like_CC"/>
</dbReference>
<evidence type="ECO:0000259" key="7">
    <source>
        <dbReference type="Pfam" id="PF18052"/>
    </source>
</evidence>
<evidence type="ECO:0000259" key="6">
    <source>
        <dbReference type="Pfam" id="PF00931"/>
    </source>
</evidence>
<evidence type="ECO:0000256" key="1">
    <source>
        <dbReference type="ARBA" id="ARBA00022737"/>
    </source>
</evidence>
<dbReference type="FunFam" id="3.40.50.300:FF:001091">
    <property type="entry name" value="Probable disease resistance protein At1g61300"/>
    <property type="match status" value="1"/>
</dbReference>
<feature type="domain" description="Disease resistance N-terminal" evidence="7">
    <location>
        <begin position="13"/>
        <end position="91"/>
    </location>
</feature>
<dbReference type="InterPro" id="IPR058922">
    <property type="entry name" value="WHD_DRP"/>
</dbReference>
<protein>
    <recommendedName>
        <fullName evidence="11">NB-ARC domain-containing protein</fullName>
    </recommendedName>
</protein>
<evidence type="ECO:0000259" key="9">
    <source>
        <dbReference type="Pfam" id="PF23598"/>
    </source>
</evidence>
<dbReference type="PANTHER" id="PTHR36766">
    <property type="entry name" value="PLANT BROAD-SPECTRUM MILDEW RESISTANCE PROTEIN RPW8"/>
    <property type="match status" value="1"/>
</dbReference>
<dbReference type="InterPro" id="IPR002182">
    <property type="entry name" value="NB-ARC"/>
</dbReference>
<dbReference type="InParanoid" id="A0A059A309"/>
<dbReference type="Pfam" id="PF18052">
    <property type="entry name" value="Rx_N"/>
    <property type="match status" value="1"/>
</dbReference>
<dbReference type="PRINTS" id="PR00364">
    <property type="entry name" value="DISEASERSIST"/>
</dbReference>
<proteinExistence type="predicted"/>
<feature type="domain" description="Disease resistance R13L4/SHOC-2-like LRR" evidence="9">
    <location>
        <begin position="537"/>
        <end position="669"/>
    </location>
</feature>
<dbReference type="InterPro" id="IPR042197">
    <property type="entry name" value="Apaf_helical"/>
</dbReference>
<dbReference type="Gene3D" id="3.80.10.10">
    <property type="entry name" value="Ribonuclease Inhibitor"/>
    <property type="match status" value="1"/>
</dbReference>
<feature type="domain" description="NB-ARC" evidence="6">
    <location>
        <begin position="139"/>
        <end position="309"/>
    </location>
</feature>
<keyword evidence="3" id="KW-0611">Plant defense</keyword>
<gene>
    <name evidence="10" type="ORF">EUGRSUZ_K01810</name>
</gene>
<dbReference type="GO" id="GO:0005524">
    <property type="term" value="F:ATP binding"/>
    <property type="evidence" value="ECO:0007669"/>
    <property type="project" value="UniProtKB-KW"/>
</dbReference>
<feature type="domain" description="Disease resistance protein winged helix" evidence="8">
    <location>
        <begin position="396"/>
        <end position="463"/>
    </location>
</feature>
<name>A0A059A309_EUCGR</name>
<organism evidence="10">
    <name type="scientific">Eucalyptus grandis</name>
    <name type="common">Flooded gum</name>
    <dbReference type="NCBI Taxonomy" id="71139"/>
    <lineage>
        <taxon>Eukaryota</taxon>
        <taxon>Viridiplantae</taxon>
        <taxon>Streptophyta</taxon>
        <taxon>Embryophyta</taxon>
        <taxon>Tracheophyta</taxon>
        <taxon>Spermatophyta</taxon>
        <taxon>Magnoliopsida</taxon>
        <taxon>eudicotyledons</taxon>
        <taxon>Gunneridae</taxon>
        <taxon>Pentapetalae</taxon>
        <taxon>rosids</taxon>
        <taxon>malvids</taxon>
        <taxon>Myrtales</taxon>
        <taxon>Myrtaceae</taxon>
        <taxon>Myrtoideae</taxon>
        <taxon>Eucalypteae</taxon>
        <taxon>Eucalyptus</taxon>
    </lineage>
</organism>
<dbReference type="Pfam" id="PF23559">
    <property type="entry name" value="WHD_DRP"/>
    <property type="match status" value="1"/>
</dbReference>
<dbReference type="eggNOG" id="KOG4658">
    <property type="taxonomic scope" value="Eukaryota"/>
</dbReference>
<dbReference type="GO" id="GO:0051707">
    <property type="term" value="P:response to other organism"/>
    <property type="evidence" value="ECO:0007669"/>
    <property type="project" value="UniProtKB-ARBA"/>
</dbReference>
<dbReference type="Gramene" id="KCW48061">
    <property type="protein sequence ID" value="KCW48061"/>
    <property type="gene ID" value="EUGRSUZ_K01810"/>
</dbReference>
<keyword evidence="2" id="KW-0547">Nucleotide-binding</keyword>
<dbReference type="Gene3D" id="1.10.8.430">
    <property type="entry name" value="Helical domain of apoptotic protease-activating factors"/>
    <property type="match status" value="1"/>
</dbReference>
<dbReference type="Gene3D" id="1.20.5.4130">
    <property type="match status" value="1"/>
</dbReference>
<evidence type="ECO:0000256" key="3">
    <source>
        <dbReference type="ARBA" id="ARBA00022821"/>
    </source>
</evidence>
<sequence>MAESFLSGIAEGVLGKIASLAVQEAVAIYGVENQLSEVKHTVAAIKAVLLDAEEQQAKSHRLQVWLDQLQDVLYDAEDVLDEFDNKIKEIRERLSRISTEKDQLELAERSADNDVAHYQSRPMTCSFISELNIVGRDIDKDKIINLLMQSVDDENISVIPIVGIGGLGKTTLAKLVYNDDRVQEQFKLRKWVCVPEDLDLSKTIERIVKDATGPSLGNFDIQQLQTLLLETIKDKKYLLVLDDMWSNDRVRWMDLRDLLSQGASGSKIIVTTRNSEIARMMETHPMHNLKGLSHGDSMVLFRKWAFDEKKMEPCPKLLEIGNQIVEKSHGVPLLVKTLGCLLYAKHEEWYWAHIRDSETWNIAKVQKDIGPVLKLSYDYLPSNLKHCFAALSLLKKDSQCNSSDFARCWMALGLVSSTREKQALEDGVVEYLKELWNKSLIEEVKQFGSLLTFKMHDLVHDLALIVAKKDYSMVGLDTAEISKGVRHVSFSSFLSKGISNSDGVPPFLRKPTSKRLRAITSHCELDEAITKEFIRTCLSKCKRLRILQLPNGSFEELPSSIGNLKQLRSLYLNGNKQLKKLPDSICELQNLLILSFYGCPKLGNLPKNMNRLVSLRYLYVTTKQKSLQECGMQYPENLQHLVIQGCENLQVLFEGTCKLIHLKHLRIENCGGPIFVHFEKLIALHTLAIEDCKLTLTQENKSNFLLNLKILEITNCEQVMELLQCLIGSCTLELLSIDDCPKLTAVPEWLPNHTNLKCIQFIECSNLSLLPQGVRSLTALKELNVWYCGELSKRCQHTTGEDWPKIAHIPRIRLDGREVQWTED</sequence>
<dbReference type="EMBL" id="KK198763">
    <property type="protein sequence ID" value="KCW48061.1"/>
    <property type="molecule type" value="Genomic_DNA"/>
</dbReference>
<dbReference type="InterPro" id="IPR041118">
    <property type="entry name" value="Rx_N"/>
</dbReference>
<keyword evidence="4" id="KW-0067">ATP-binding</keyword>
<dbReference type="PANTHER" id="PTHR36766:SF67">
    <property type="entry name" value="DISEASE RESISTANCE PROTEIN RGA3"/>
    <property type="match status" value="1"/>
</dbReference>
<evidence type="ECO:0000256" key="2">
    <source>
        <dbReference type="ARBA" id="ARBA00022741"/>
    </source>
</evidence>
<dbReference type="InterPro" id="IPR032675">
    <property type="entry name" value="LRR_dom_sf"/>
</dbReference>
<dbReference type="Pfam" id="PF00931">
    <property type="entry name" value="NB-ARC"/>
    <property type="match status" value="1"/>
</dbReference>
<dbReference type="InterPro" id="IPR036388">
    <property type="entry name" value="WH-like_DNA-bd_sf"/>
</dbReference>
<accession>A0A059A309</accession>
<evidence type="ECO:0000313" key="10">
    <source>
        <dbReference type="EMBL" id="KCW48061.1"/>
    </source>
</evidence>
<evidence type="ECO:0000259" key="8">
    <source>
        <dbReference type="Pfam" id="PF23559"/>
    </source>
</evidence>
<dbReference type="InterPro" id="IPR055414">
    <property type="entry name" value="LRR_R13L4/SHOC2-like"/>
</dbReference>
<dbReference type="Gene3D" id="3.40.50.300">
    <property type="entry name" value="P-loop containing nucleotide triphosphate hydrolases"/>
    <property type="match status" value="1"/>
</dbReference>
<dbReference type="OMA" id="EIECCEN"/>
<dbReference type="CDD" id="cd14798">
    <property type="entry name" value="RX-CC_like"/>
    <property type="match status" value="1"/>
</dbReference>
<dbReference type="InterPro" id="IPR027417">
    <property type="entry name" value="P-loop_NTPase"/>
</dbReference>
<dbReference type="SUPFAM" id="SSF52058">
    <property type="entry name" value="L domain-like"/>
    <property type="match status" value="1"/>
</dbReference>
<dbReference type="SUPFAM" id="SSF52540">
    <property type="entry name" value="P-loop containing nucleoside triphosphate hydrolases"/>
    <property type="match status" value="1"/>
</dbReference>